<feature type="transmembrane region" description="Helical" evidence="3">
    <location>
        <begin position="1083"/>
        <end position="1105"/>
    </location>
</feature>
<dbReference type="GO" id="GO:0031177">
    <property type="term" value="F:phosphopantetheine binding"/>
    <property type="evidence" value="ECO:0007669"/>
    <property type="project" value="TreeGrafter"/>
</dbReference>
<dbReference type="RefSeq" id="WP_006064101.1">
    <property type="nucleotide sequence ID" value="NZ_KB290831.1"/>
</dbReference>
<dbReference type="Pfam" id="PF00550">
    <property type="entry name" value="PP-binding"/>
    <property type="match status" value="1"/>
</dbReference>
<dbReference type="SUPFAM" id="SSF56801">
    <property type="entry name" value="Acetyl-CoA synthetase-like"/>
    <property type="match status" value="1"/>
</dbReference>
<sequence>MRAIVDHPELAIFGVETEPPARTLVDILSATMDAHPEEVAIESATATITYSQLRDVLDEQAARLHAKGIGPGDRVGIRVPSGTTDLYVAILSTLWAGAAYVPVDWDDPDSRADTVWEEASVAAVYGKDLAIVDKHGGGNPDHHVPTLDDDAWVIFTSGSTGKPKGVAVQHLAAAALVDAEARMYLTENPLGPGDRVMAGLSVAFDASCEEMWLAWRYGATLVTVPRDVVRSGEDLGEWIVSQGITAVSTVPTLASLWPADALEAVRLLIFGGEACPAPLIQRLSRPGRELWNTYGPTEATVISTGALMIPDVPVRIGRPVPGWACAVVDSENQPVKWGETGELIVAGVGLGRYLDPVKDAECYTEFPALGWERGYRTGDLVRAEQEGLIFAGRADDQIKFAGRRMELGEIDEHLTNLPNVNVGAAALHKTEAGSPVLVGYLSAKQGATIDMAEIRSILLKRLPGGIVPLLHVVDEMPMKTSGKVDRKALPWPLPSAGDDAFAGIDPSLHWLAERWHEQLGPVPLDDHSDFFDLGGSSVAIAKLVVALREAYPNAEIAELYNHRSLREMGQYLESLDVSTEERPLARPIPWYSGFVQAAFVCFLHLINGLRYVVGSIIVVWVLAAIFNAGWVPQPPVLPLIVGWLLLFSIPGRMLQTAIGVRLLCFRIKPGEYLRGGLTHLRIWAAERLLIYENLDIILGSPAAVVMNRLLGNRVGRHCHLHQQPCVTGLVSIGDNVSIEHEADVSGHWLDGDTLHVGTIDLEDGVRIGTRTLVSPNSTVGADSEILPGSHVTGSIPSGQFWGGSPIFYWGKSGETWPSETPEEVEELERWGSLRSWGAYSLGMFLVEFLPILAVFPGGLLVFQHVRTLQRYEEVFPILALYVPIFTLLTVASWLGLVILCVRTVAPLIALGYFPSSSSTGWAVWLTHTLLQRTLKSAYFLYASCYTPMFLRALGATVGKNTEISTVETIPHLTCIEDGSFLADHALVNCARSRGGWIHIGSAVIGERSFVGNSAIVGPDRDIPSESLIAVLSSTPYQPESGTCWLGRKATAIPRVTIASDQEKTYNPPQRLKIARALVEACRVIPLFIAAWLDLAIVYAGTLAYMSAGGISNHRHGLILALLWSGPIVIAAATAASVIPIIAKWLLVGSFKHTQVPLFSTLVWRSELADTFAEMLAVPSMIRMSLGSPLYNVWARLMGTKIGKSVWCETWWLPEFDLISIDARSTVNRGTVLQTHLFHDRVMAMEPVQLGSGATLGPNSFMLPGSSIGERSTVGPGSLVLRDEQLPPNSQWAGNPVRHVDKIIRSTNSQLTITHH</sequence>
<dbReference type="eggNOG" id="COG1020">
    <property type="taxonomic scope" value="Bacteria"/>
</dbReference>
<dbReference type="Gene3D" id="2.160.10.10">
    <property type="entry name" value="Hexapeptide repeat proteins"/>
    <property type="match status" value="2"/>
</dbReference>
<dbReference type="CDD" id="cd05930">
    <property type="entry name" value="A_NRPS"/>
    <property type="match status" value="1"/>
</dbReference>
<dbReference type="Gene3D" id="3.40.50.12780">
    <property type="entry name" value="N-terminal domain of ligase-like"/>
    <property type="match status" value="1"/>
</dbReference>
<feature type="transmembrane region" description="Helical" evidence="3">
    <location>
        <begin position="611"/>
        <end position="630"/>
    </location>
</feature>
<dbReference type="InterPro" id="IPR000873">
    <property type="entry name" value="AMP-dep_synth/lig_dom"/>
</dbReference>
<dbReference type="HOGENOM" id="CLU_002751_1_0_11"/>
<keyword evidence="1" id="KW-0596">Phosphopantetheine</keyword>
<feature type="transmembrane region" description="Helical" evidence="3">
    <location>
        <begin position="588"/>
        <end position="606"/>
    </location>
</feature>
<dbReference type="SUPFAM" id="SSF47336">
    <property type="entry name" value="ACP-like"/>
    <property type="match status" value="1"/>
</dbReference>
<feature type="domain" description="Carrier" evidence="4">
    <location>
        <begin position="502"/>
        <end position="576"/>
    </location>
</feature>
<dbReference type="Gene3D" id="1.10.1200.10">
    <property type="entry name" value="ACP-like"/>
    <property type="match status" value="1"/>
</dbReference>
<dbReference type="PROSITE" id="PS50075">
    <property type="entry name" value="CARRIER"/>
    <property type="match status" value="1"/>
</dbReference>
<evidence type="ECO:0000256" key="2">
    <source>
        <dbReference type="ARBA" id="ARBA00022553"/>
    </source>
</evidence>
<evidence type="ECO:0000256" key="1">
    <source>
        <dbReference type="ARBA" id="ARBA00022450"/>
    </source>
</evidence>
<organism evidence="5 6">
    <name type="scientific">Corynebacterium durum F0235</name>
    <dbReference type="NCBI Taxonomy" id="1035195"/>
    <lineage>
        <taxon>Bacteria</taxon>
        <taxon>Bacillati</taxon>
        <taxon>Actinomycetota</taxon>
        <taxon>Actinomycetes</taxon>
        <taxon>Mycobacteriales</taxon>
        <taxon>Corynebacteriaceae</taxon>
        <taxon>Corynebacterium</taxon>
    </lineage>
</organism>
<evidence type="ECO:0000313" key="5">
    <source>
        <dbReference type="EMBL" id="EKX89405.1"/>
    </source>
</evidence>
<name>L1MED2_9CORY</name>
<keyword evidence="6" id="KW-1185">Reference proteome</keyword>
<dbReference type="InterPro" id="IPR012728">
    <property type="entry name" value="Pls/PosA_C"/>
</dbReference>
<feature type="transmembrane region" description="Helical" evidence="3">
    <location>
        <begin position="636"/>
        <end position="664"/>
    </location>
</feature>
<dbReference type="OrthoDB" id="2472181at2"/>
<dbReference type="Gene3D" id="3.30.300.30">
    <property type="match status" value="1"/>
</dbReference>
<dbReference type="GO" id="GO:0044550">
    <property type="term" value="P:secondary metabolite biosynthetic process"/>
    <property type="evidence" value="ECO:0007669"/>
    <property type="project" value="TreeGrafter"/>
</dbReference>
<dbReference type="eggNOG" id="COG0110">
    <property type="taxonomic scope" value="Bacteria"/>
</dbReference>
<dbReference type="InterPro" id="IPR009081">
    <property type="entry name" value="PP-bd_ACP"/>
</dbReference>
<dbReference type="InterPro" id="IPR011004">
    <property type="entry name" value="Trimer_LpxA-like_sf"/>
</dbReference>
<dbReference type="eggNOG" id="COG1044">
    <property type="taxonomic scope" value="Bacteria"/>
</dbReference>
<reference evidence="5 6" key="1">
    <citation type="submission" date="2012-05" db="EMBL/GenBank/DDBJ databases">
        <authorList>
            <person name="Weinstock G."/>
            <person name="Sodergren E."/>
            <person name="Lobos E.A."/>
            <person name="Fulton L."/>
            <person name="Fulton R."/>
            <person name="Courtney L."/>
            <person name="Fronick C."/>
            <person name="O'Laughlin M."/>
            <person name="Godfrey J."/>
            <person name="Wilson R.M."/>
            <person name="Miner T."/>
            <person name="Farmer C."/>
            <person name="Delehaunty K."/>
            <person name="Cordes M."/>
            <person name="Minx P."/>
            <person name="Tomlinson C."/>
            <person name="Chen J."/>
            <person name="Wollam A."/>
            <person name="Pepin K.H."/>
            <person name="Bhonagiri V."/>
            <person name="Zhang X."/>
            <person name="Suruliraj S."/>
            <person name="Warren W."/>
            <person name="Mitreva M."/>
            <person name="Mardis E.R."/>
            <person name="Wilson R.K."/>
        </authorList>
    </citation>
    <scope>NUCLEOTIDE SEQUENCE [LARGE SCALE GENOMIC DNA]</scope>
    <source>
        <strain evidence="5 6">F0235</strain>
    </source>
</reference>
<dbReference type="SUPFAM" id="SSF51161">
    <property type="entry name" value="Trimeric LpxA-like enzymes"/>
    <property type="match status" value="3"/>
</dbReference>
<dbReference type="STRING" id="1035195.HMPREF9997_01876"/>
<accession>L1MED2</accession>
<feature type="transmembrane region" description="Helical" evidence="3">
    <location>
        <begin position="1117"/>
        <end position="1142"/>
    </location>
</feature>
<dbReference type="PANTHER" id="PTHR45527">
    <property type="entry name" value="NONRIBOSOMAL PEPTIDE SYNTHETASE"/>
    <property type="match status" value="1"/>
</dbReference>
<evidence type="ECO:0000256" key="3">
    <source>
        <dbReference type="SAM" id="Phobius"/>
    </source>
</evidence>
<keyword evidence="3" id="KW-0472">Membrane</keyword>
<dbReference type="Proteomes" id="UP000010445">
    <property type="component" value="Unassembled WGS sequence"/>
</dbReference>
<dbReference type="GO" id="GO:0005737">
    <property type="term" value="C:cytoplasm"/>
    <property type="evidence" value="ECO:0007669"/>
    <property type="project" value="TreeGrafter"/>
</dbReference>
<dbReference type="PROSITE" id="PS00455">
    <property type="entry name" value="AMP_BINDING"/>
    <property type="match status" value="1"/>
</dbReference>
<feature type="transmembrane region" description="Helical" evidence="3">
    <location>
        <begin position="838"/>
        <end position="862"/>
    </location>
</feature>
<protein>
    <submittedName>
        <fullName evidence="5">Non-ribosomal peptide synthetase protein</fullName>
    </submittedName>
</protein>
<dbReference type="PATRIC" id="fig|1035195.3.peg.1694"/>
<dbReference type="PROSITE" id="PS00012">
    <property type="entry name" value="PHOSPHOPANTETHEINE"/>
    <property type="match status" value="1"/>
</dbReference>
<evidence type="ECO:0000313" key="6">
    <source>
        <dbReference type="Proteomes" id="UP000010445"/>
    </source>
</evidence>
<dbReference type="InterPro" id="IPR020845">
    <property type="entry name" value="AMP-binding_CS"/>
</dbReference>
<gene>
    <name evidence="5" type="ORF">HMPREF9997_01876</name>
</gene>
<evidence type="ECO:0000259" key="4">
    <source>
        <dbReference type="PROSITE" id="PS50075"/>
    </source>
</evidence>
<dbReference type="EMBL" id="AMEM01000024">
    <property type="protein sequence ID" value="EKX89405.1"/>
    <property type="molecule type" value="Genomic_DNA"/>
</dbReference>
<keyword evidence="3" id="KW-0812">Transmembrane</keyword>
<feature type="transmembrane region" description="Helical" evidence="3">
    <location>
        <begin position="874"/>
        <end position="901"/>
    </location>
</feature>
<dbReference type="InterPro" id="IPR006162">
    <property type="entry name" value="Ppantetheine_attach_site"/>
</dbReference>
<dbReference type="InterPro" id="IPR036736">
    <property type="entry name" value="ACP-like_sf"/>
</dbReference>
<dbReference type="PANTHER" id="PTHR45527:SF1">
    <property type="entry name" value="FATTY ACID SYNTHASE"/>
    <property type="match status" value="1"/>
</dbReference>
<keyword evidence="3" id="KW-1133">Transmembrane helix</keyword>
<dbReference type="NCBIfam" id="TIGR02353">
    <property type="entry name" value="NRPS_term_dom"/>
    <property type="match status" value="1"/>
</dbReference>
<dbReference type="GO" id="GO:0043041">
    <property type="term" value="P:amino acid activation for nonribosomal peptide biosynthetic process"/>
    <property type="evidence" value="ECO:0007669"/>
    <property type="project" value="TreeGrafter"/>
</dbReference>
<dbReference type="InterPro" id="IPR045851">
    <property type="entry name" value="AMP-bd_C_sf"/>
</dbReference>
<proteinExistence type="predicted"/>
<keyword evidence="2" id="KW-0597">Phosphoprotein</keyword>
<comment type="caution">
    <text evidence="5">The sequence shown here is derived from an EMBL/GenBank/DDBJ whole genome shotgun (WGS) entry which is preliminary data.</text>
</comment>
<dbReference type="Pfam" id="PF00501">
    <property type="entry name" value="AMP-binding"/>
    <property type="match status" value="1"/>
</dbReference>
<dbReference type="InterPro" id="IPR042099">
    <property type="entry name" value="ANL_N_sf"/>
</dbReference>